<dbReference type="PROSITE" id="PS50977">
    <property type="entry name" value="HTH_TETR_2"/>
    <property type="match status" value="1"/>
</dbReference>
<dbReference type="InterPro" id="IPR036271">
    <property type="entry name" value="Tet_transcr_reg_TetR-rel_C_sf"/>
</dbReference>
<keyword evidence="7" id="KW-1185">Reference proteome</keyword>
<dbReference type="Gene3D" id="1.10.357.10">
    <property type="entry name" value="Tetracycline Repressor, domain 2"/>
    <property type="match status" value="1"/>
</dbReference>
<feature type="domain" description="HTH tetR-type" evidence="5">
    <location>
        <begin position="6"/>
        <end position="66"/>
    </location>
</feature>
<dbReference type="Pfam" id="PF00440">
    <property type="entry name" value="TetR_N"/>
    <property type="match status" value="1"/>
</dbReference>
<dbReference type="InterPro" id="IPR009057">
    <property type="entry name" value="Homeodomain-like_sf"/>
</dbReference>
<evidence type="ECO:0000313" key="7">
    <source>
        <dbReference type="Proteomes" id="UP000249091"/>
    </source>
</evidence>
<dbReference type="Pfam" id="PF17940">
    <property type="entry name" value="TetR_C_31"/>
    <property type="match status" value="1"/>
</dbReference>
<dbReference type="KEGG" id="rcr:NCTC10994_04148"/>
<dbReference type="InterPro" id="IPR001647">
    <property type="entry name" value="HTH_TetR"/>
</dbReference>
<organism evidence="6 7">
    <name type="scientific">Rhodococcus coprophilus</name>
    <dbReference type="NCBI Taxonomy" id="38310"/>
    <lineage>
        <taxon>Bacteria</taxon>
        <taxon>Bacillati</taxon>
        <taxon>Actinomycetota</taxon>
        <taxon>Actinomycetes</taxon>
        <taxon>Mycobacteriales</taxon>
        <taxon>Nocardiaceae</taxon>
        <taxon>Rhodococcus</taxon>
    </lineage>
</organism>
<dbReference type="SUPFAM" id="SSF48498">
    <property type="entry name" value="Tetracyclin repressor-like, C-terminal domain"/>
    <property type="match status" value="1"/>
</dbReference>
<keyword evidence="1" id="KW-0805">Transcription regulation</keyword>
<dbReference type="PANTHER" id="PTHR30055:SF234">
    <property type="entry name" value="HTH-TYPE TRANSCRIPTIONAL REGULATOR BETI"/>
    <property type="match status" value="1"/>
</dbReference>
<dbReference type="AlphaFoldDB" id="A0A2X4UL36"/>
<accession>A0A2X4UL36</accession>
<dbReference type="STRING" id="1219011.GCA_001895045_01260"/>
<feature type="DNA-binding region" description="H-T-H motif" evidence="4">
    <location>
        <begin position="29"/>
        <end position="48"/>
    </location>
</feature>
<gene>
    <name evidence="6" type="ORF">NCTC10994_04148</name>
</gene>
<dbReference type="PRINTS" id="PR00455">
    <property type="entry name" value="HTHTETR"/>
</dbReference>
<evidence type="ECO:0000256" key="3">
    <source>
        <dbReference type="ARBA" id="ARBA00023163"/>
    </source>
</evidence>
<proteinExistence type="predicted"/>
<dbReference type="InterPro" id="IPR050109">
    <property type="entry name" value="HTH-type_TetR-like_transc_reg"/>
</dbReference>
<evidence type="ECO:0000259" key="5">
    <source>
        <dbReference type="PROSITE" id="PS50977"/>
    </source>
</evidence>
<dbReference type="GO" id="GO:0000976">
    <property type="term" value="F:transcription cis-regulatory region binding"/>
    <property type="evidence" value="ECO:0007669"/>
    <property type="project" value="TreeGrafter"/>
</dbReference>
<protein>
    <submittedName>
        <fullName evidence="6">Transcriptional regulator</fullName>
    </submittedName>
</protein>
<dbReference type="SUPFAM" id="SSF46689">
    <property type="entry name" value="Homeodomain-like"/>
    <property type="match status" value="1"/>
</dbReference>
<evidence type="ECO:0000256" key="2">
    <source>
        <dbReference type="ARBA" id="ARBA00023125"/>
    </source>
</evidence>
<evidence type="ECO:0000256" key="4">
    <source>
        <dbReference type="PROSITE-ProRule" id="PRU00335"/>
    </source>
</evidence>
<dbReference type="EMBL" id="LS483468">
    <property type="protein sequence ID" value="SQI39279.1"/>
    <property type="molecule type" value="Genomic_DNA"/>
</dbReference>
<evidence type="ECO:0000313" key="6">
    <source>
        <dbReference type="EMBL" id="SQI39279.1"/>
    </source>
</evidence>
<name>A0A2X4UL36_9NOCA</name>
<dbReference type="Proteomes" id="UP000249091">
    <property type="component" value="Chromosome 1"/>
</dbReference>
<keyword evidence="2 4" id="KW-0238">DNA-binding</keyword>
<dbReference type="PANTHER" id="PTHR30055">
    <property type="entry name" value="HTH-TYPE TRANSCRIPTIONAL REGULATOR RUTR"/>
    <property type="match status" value="1"/>
</dbReference>
<reference evidence="6 7" key="1">
    <citation type="submission" date="2018-06" db="EMBL/GenBank/DDBJ databases">
        <authorList>
            <consortium name="Pathogen Informatics"/>
            <person name="Doyle S."/>
        </authorList>
    </citation>
    <scope>NUCLEOTIDE SEQUENCE [LARGE SCALE GENOMIC DNA]</scope>
    <source>
        <strain evidence="6 7">NCTC10994</strain>
    </source>
</reference>
<dbReference type="GO" id="GO:0003700">
    <property type="term" value="F:DNA-binding transcription factor activity"/>
    <property type="evidence" value="ECO:0007669"/>
    <property type="project" value="TreeGrafter"/>
</dbReference>
<dbReference type="InterPro" id="IPR041583">
    <property type="entry name" value="TetR_C_31"/>
</dbReference>
<evidence type="ECO:0000256" key="1">
    <source>
        <dbReference type="ARBA" id="ARBA00023015"/>
    </source>
</evidence>
<sequence length="198" mass="21309">MVSELSSVRSRIIDATLYLVGTEGVAGVTNRRIASRAQVSPGSITYHFPTQDDLLRSALTHFADEETSRLREIAETYREQSLSVQDAAALTEQVAESLAFSAERIAPFELYVQAGRDPNLRAAAAECWRAYDALTFTILTELGIPDARALTRTLVATIAGLQLRRLSTGEDADLAGAVLLLLRQAGTSGGGDPESEPD</sequence>
<keyword evidence="3" id="KW-0804">Transcription</keyword>